<dbReference type="SMART" id="SM00857">
    <property type="entry name" value="Resolvase"/>
    <property type="match status" value="1"/>
</dbReference>
<keyword evidence="5" id="KW-0233">DNA recombination</keyword>
<dbReference type="PANTHER" id="PTHR30461:SF2">
    <property type="entry name" value="SERINE RECOMBINASE PINE-RELATED"/>
    <property type="match status" value="1"/>
</dbReference>
<dbReference type="InterPro" id="IPR006119">
    <property type="entry name" value="Resolv_N"/>
</dbReference>
<evidence type="ECO:0000256" key="7">
    <source>
        <dbReference type="PROSITE-ProRule" id="PRU10137"/>
    </source>
</evidence>
<keyword evidence="4" id="KW-0238">DNA-binding</keyword>
<evidence type="ECO:0000313" key="9">
    <source>
        <dbReference type="EMBL" id="SHO53508.1"/>
    </source>
</evidence>
<comment type="similarity">
    <text evidence="1">Belongs to the site-specific recombinase resolvase family.</text>
</comment>
<dbReference type="EMBL" id="FRFE01000059">
    <property type="protein sequence ID" value="SHO53508.1"/>
    <property type="molecule type" value="Genomic_DNA"/>
</dbReference>
<evidence type="ECO:0000256" key="4">
    <source>
        <dbReference type="ARBA" id="ARBA00023125"/>
    </source>
</evidence>
<evidence type="ECO:0000256" key="3">
    <source>
        <dbReference type="ARBA" id="ARBA00023100"/>
    </source>
</evidence>
<evidence type="ECO:0000256" key="6">
    <source>
        <dbReference type="PIRSR" id="PIRSR606118-50"/>
    </source>
</evidence>
<dbReference type="InterPro" id="IPR036162">
    <property type="entry name" value="Resolvase-like_N_sf"/>
</dbReference>
<dbReference type="InterPro" id="IPR009057">
    <property type="entry name" value="Homeodomain-like_sf"/>
</dbReference>
<dbReference type="Gene3D" id="1.10.10.60">
    <property type="entry name" value="Homeodomain-like"/>
    <property type="match status" value="1"/>
</dbReference>
<keyword evidence="3" id="KW-0230">DNA invertase</keyword>
<dbReference type="Gene3D" id="3.40.50.1390">
    <property type="entry name" value="Resolvase, N-terminal catalytic domain"/>
    <property type="match status" value="1"/>
</dbReference>
<dbReference type="RefSeq" id="WP_073617095.1">
    <property type="nucleotide sequence ID" value="NZ_FRFE01000059.1"/>
</dbReference>
<keyword evidence="2" id="KW-0229">DNA integration</keyword>
<protein>
    <submittedName>
        <fullName evidence="9">Site-specific DNA recombinase</fullName>
    </submittedName>
</protein>
<evidence type="ECO:0000256" key="1">
    <source>
        <dbReference type="ARBA" id="ARBA00009913"/>
    </source>
</evidence>
<dbReference type="PANTHER" id="PTHR30461">
    <property type="entry name" value="DNA-INVERTASE FROM LAMBDOID PROPHAGE"/>
    <property type="match status" value="1"/>
</dbReference>
<feature type="domain" description="Resolvase/invertase-type recombinase catalytic" evidence="8">
    <location>
        <begin position="3"/>
        <end position="137"/>
    </location>
</feature>
<dbReference type="PROSITE" id="PS51736">
    <property type="entry name" value="RECOMBINASES_3"/>
    <property type="match status" value="1"/>
</dbReference>
<dbReference type="GO" id="GO:0000150">
    <property type="term" value="F:DNA strand exchange activity"/>
    <property type="evidence" value="ECO:0007669"/>
    <property type="project" value="UniProtKB-KW"/>
</dbReference>
<dbReference type="FunFam" id="3.40.50.1390:FF:000001">
    <property type="entry name" value="DNA recombinase"/>
    <property type="match status" value="1"/>
</dbReference>
<name>A0A1M7YLN3_9BACT</name>
<dbReference type="GO" id="GO:0015074">
    <property type="term" value="P:DNA integration"/>
    <property type="evidence" value="ECO:0007669"/>
    <property type="project" value="UniProtKB-KW"/>
</dbReference>
<gene>
    <name evidence="9" type="ORF">SAMN02745220_05174</name>
</gene>
<dbReference type="InterPro" id="IPR006118">
    <property type="entry name" value="Recombinase_CS"/>
</dbReference>
<dbReference type="PROSITE" id="PS00397">
    <property type="entry name" value="RECOMBINASES_1"/>
    <property type="match status" value="1"/>
</dbReference>
<dbReference type="Proteomes" id="UP000184603">
    <property type="component" value="Unassembled WGS sequence"/>
</dbReference>
<dbReference type="GO" id="GO:0003677">
    <property type="term" value="F:DNA binding"/>
    <property type="evidence" value="ECO:0007669"/>
    <property type="project" value="UniProtKB-KW"/>
</dbReference>
<reference evidence="9 10" key="1">
    <citation type="submission" date="2016-12" db="EMBL/GenBank/DDBJ databases">
        <authorList>
            <person name="Song W.-J."/>
            <person name="Kurnit D.M."/>
        </authorList>
    </citation>
    <scope>NUCLEOTIDE SEQUENCE [LARGE SCALE GENOMIC DNA]</scope>
    <source>
        <strain evidence="9 10">DSM 18488</strain>
    </source>
</reference>
<dbReference type="OrthoDB" id="9797501at2"/>
<keyword evidence="10" id="KW-1185">Reference proteome</keyword>
<evidence type="ECO:0000256" key="5">
    <source>
        <dbReference type="ARBA" id="ARBA00023172"/>
    </source>
</evidence>
<proteinExistence type="inferred from homology"/>
<dbReference type="SUPFAM" id="SSF46689">
    <property type="entry name" value="Homeodomain-like"/>
    <property type="match status" value="1"/>
</dbReference>
<dbReference type="AlphaFoldDB" id="A0A1M7YLN3"/>
<dbReference type="Pfam" id="PF00239">
    <property type="entry name" value="Resolvase"/>
    <property type="match status" value="1"/>
</dbReference>
<dbReference type="STRING" id="1121416.SAMN02745220_05174"/>
<dbReference type="InterPro" id="IPR006120">
    <property type="entry name" value="Resolvase_HTH_dom"/>
</dbReference>
<accession>A0A1M7YLN3</accession>
<dbReference type="PROSITE" id="PS00398">
    <property type="entry name" value="RECOMBINASES_2"/>
    <property type="match status" value="1"/>
</dbReference>
<dbReference type="Pfam" id="PF02796">
    <property type="entry name" value="HTH_7"/>
    <property type="match status" value="1"/>
</dbReference>
<evidence type="ECO:0000256" key="2">
    <source>
        <dbReference type="ARBA" id="ARBA00022908"/>
    </source>
</evidence>
<dbReference type="SUPFAM" id="SSF53041">
    <property type="entry name" value="Resolvase-like"/>
    <property type="match status" value="1"/>
</dbReference>
<sequence>MGTVFGYARVSTKDQNSDSQEEALIRAGCARIYRDIASGALSERSGLKQCLDDLSEGDTFIVWKLDRLGRSLPHLVQVVTLLKEKGVGFKSLTEGVVDTTTPAGELIFSIFAVLAQFERGLILERTHAGLAAAREKGRIGGRPSLSRHDRKVQLSQEMTEKGMKIKDICLALGISRSTYYRYLKLNRQI</sequence>
<dbReference type="InterPro" id="IPR050639">
    <property type="entry name" value="SSR_resolvase"/>
</dbReference>
<evidence type="ECO:0000313" key="10">
    <source>
        <dbReference type="Proteomes" id="UP000184603"/>
    </source>
</evidence>
<organism evidence="9 10">
    <name type="scientific">Desulfopila aestuarii DSM 18488</name>
    <dbReference type="NCBI Taxonomy" id="1121416"/>
    <lineage>
        <taxon>Bacteria</taxon>
        <taxon>Pseudomonadati</taxon>
        <taxon>Thermodesulfobacteriota</taxon>
        <taxon>Desulfobulbia</taxon>
        <taxon>Desulfobulbales</taxon>
        <taxon>Desulfocapsaceae</taxon>
        <taxon>Desulfopila</taxon>
    </lineage>
</organism>
<dbReference type="CDD" id="cd03768">
    <property type="entry name" value="SR_ResInv"/>
    <property type="match status" value="1"/>
</dbReference>
<evidence type="ECO:0000259" key="8">
    <source>
        <dbReference type="PROSITE" id="PS51736"/>
    </source>
</evidence>
<feature type="active site" description="O-(5'-phospho-DNA)-serine intermediate" evidence="6 7">
    <location>
        <position position="11"/>
    </location>
</feature>